<keyword evidence="1" id="KW-0812">Transmembrane</keyword>
<keyword evidence="1" id="KW-0472">Membrane</keyword>
<dbReference type="HOGENOM" id="CLU_3007243_0_0_9"/>
<protein>
    <submittedName>
        <fullName evidence="2">Uncharacterized protein</fullName>
    </submittedName>
</protein>
<dbReference type="Proteomes" id="UP000013782">
    <property type="component" value="Unassembled WGS sequence"/>
</dbReference>
<reference evidence="2 3" key="1">
    <citation type="submission" date="2013-02" db="EMBL/GenBank/DDBJ databases">
        <title>The Genome Sequence of Enterococcus pallens BAA-351.</title>
        <authorList>
            <consortium name="The Broad Institute Genome Sequencing Platform"/>
            <consortium name="The Broad Institute Genome Sequencing Center for Infectious Disease"/>
            <person name="Earl A.M."/>
            <person name="Gilmore M.S."/>
            <person name="Lebreton F."/>
            <person name="Walker B."/>
            <person name="Young S.K."/>
            <person name="Zeng Q."/>
            <person name="Gargeya S."/>
            <person name="Fitzgerald M."/>
            <person name="Haas B."/>
            <person name="Abouelleil A."/>
            <person name="Alvarado L."/>
            <person name="Arachchi H.M."/>
            <person name="Berlin A.M."/>
            <person name="Chapman S.B."/>
            <person name="Dewar J."/>
            <person name="Goldberg J."/>
            <person name="Griggs A."/>
            <person name="Gujja S."/>
            <person name="Hansen M."/>
            <person name="Howarth C."/>
            <person name="Imamovic A."/>
            <person name="Larimer J."/>
            <person name="McCowan C."/>
            <person name="Murphy C."/>
            <person name="Neiman D."/>
            <person name="Pearson M."/>
            <person name="Priest M."/>
            <person name="Roberts A."/>
            <person name="Saif S."/>
            <person name="Shea T."/>
            <person name="Sisk P."/>
            <person name="Sykes S."/>
            <person name="Wortman J."/>
            <person name="Nusbaum C."/>
            <person name="Birren B."/>
        </authorList>
    </citation>
    <scope>NUCLEOTIDE SEQUENCE [LARGE SCALE GENOMIC DNA]</scope>
    <source>
        <strain evidence="2 3">ATCC BAA-351</strain>
    </source>
</reference>
<gene>
    <name evidence="2" type="ORF">UAU_01713</name>
</gene>
<keyword evidence="1" id="KW-1133">Transmembrane helix</keyword>
<feature type="transmembrane region" description="Helical" evidence="1">
    <location>
        <begin position="31"/>
        <end position="51"/>
    </location>
</feature>
<dbReference type="PATRIC" id="fig|1158607.3.peg.1681"/>
<keyword evidence="3" id="KW-1185">Reference proteome</keyword>
<dbReference type="AlphaFoldDB" id="R2SPQ1"/>
<feature type="transmembrane region" description="Helical" evidence="1">
    <location>
        <begin position="6"/>
        <end position="24"/>
    </location>
</feature>
<comment type="caution">
    <text evidence="2">The sequence shown here is derived from an EMBL/GenBank/DDBJ whole genome shotgun (WGS) entry which is preliminary data.</text>
</comment>
<accession>R2SPQ1</accession>
<evidence type="ECO:0000256" key="1">
    <source>
        <dbReference type="SAM" id="Phobius"/>
    </source>
</evidence>
<evidence type="ECO:0000313" key="3">
    <source>
        <dbReference type="Proteomes" id="UP000013782"/>
    </source>
</evidence>
<evidence type="ECO:0000313" key="2">
    <source>
        <dbReference type="EMBL" id="EOH94791.1"/>
    </source>
</evidence>
<proteinExistence type="predicted"/>
<sequence>MPEYVFAFMVWIAALVSIGINAHYKDHLRRILIMVSFLLVIIVSIGVYLVIKGVIK</sequence>
<organism evidence="2 3">
    <name type="scientific">Enterococcus pallens ATCC BAA-351</name>
    <dbReference type="NCBI Taxonomy" id="1158607"/>
    <lineage>
        <taxon>Bacteria</taxon>
        <taxon>Bacillati</taxon>
        <taxon>Bacillota</taxon>
        <taxon>Bacilli</taxon>
        <taxon>Lactobacillales</taxon>
        <taxon>Enterococcaceae</taxon>
        <taxon>Enterococcus</taxon>
    </lineage>
</organism>
<name>R2SPQ1_9ENTE</name>
<dbReference type="EMBL" id="AJAQ01000014">
    <property type="protein sequence ID" value="EOH94791.1"/>
    <property type="molecule type" value="Genomic_DNA"/>
</dbReference>